<accession>M4V7P3</accession>
<keyword evidence="1" id="KW-0732">Signal</keyword>
<evidence type="ECO:0000313" key="2">
    <source>
        <dbReference type="EMBL" id="AGH95417.1"/>
    </source>
</evidence>
<evidence type="ECO:0000313" key="3">
    <source>
        <dbReference type="Proteomes" id="UP000012040"/>
    </source>
</evidence>
<dbReference type="HOGENOM" id="CLU_881835_0_0_7"/>
<dbReference type="EMBL" id="CP003537">
    <property type="protein sequence ID" value="AGH95417.1"/>
    <property type="molecule type" value="Genomic_DNA"/>
</dbReference>
<organism evidence="2 3">
    <name type="scientific">Pseudobdellovibrio exovorus JSS</name>
    <dbReference type="NCBI Taxonomy" id="1184267"/>
    <lineage>
        <taxon>Bacteria</taxon>
        <taxon>Pseudomonadati</taxon>
        <taxon>Bdellovibrionota</taxon>
        <taxon>Bdellovibrionia</taxon>
        <taxon>Bdellovibrionales</taxon>
        <taxon>Pseudobdellovibrionaceae</taxon>
        <taxon>Pseudobdellovibrio</taxon>
    </lineage>
</organism>
<dbReference type="KEGG" id="bex:A11Q_1201"/>
<feature type="chain" id="PRO_5004059939" description="Lipoprotein" evidence="1">
    <location>
        <begin position="25"/>
        <end position="315"/>
    </location>
</feature>
<feature type="signal peptide" evidence="1">
    <location>
        <begin position="1"/>
        <end position="24"/>
    </location>
</feature>
<evidence type="ECO:0000256" key="1">
    <source>
        <dbReference type="SAM" id="SignalP"/>
    </source>
</evidence>
<dbReference type="PATRIC" id="fig|1184267.3.peg.1216"/>
<reference evidence="2 3" key="1">
    <citation type="journal article" date="2013" name="ISME J.">
        <title>By their genes ye shall know them: genomic signatures of predatory bacteria.</title>
        <authorList>
            <person name="Pasternak Z."/>
            <person name="Pietrokovski S."/>
            <person name="Rotem O."/>
            <person name="Gophna U."/>
            <person name="Lurie-Weinberger M.N."/>
            <person name="Jurkevitch E."/>
        </authorList>
    </citation>
    <scope>NUCLEOTIDE SEQUENCE [LARGE SCALE GENOMIC DNA]</scope>
    <source>
        <strain evidence="2 3">JSS</strain>
    </source>
</reference>
<dbReference type="AlphaFoldDB" id="M4V7P3"/>
<name>M4V7P3_9BACT</name>
<proteinExistence type="predicted"/>
<gene>
    <name evidence="2" type="ORF">A11Q_1201</name>
</gene>
<dbReference type="RefSeq" id="WP_015469907.1">
    <property type="nucleotide sequence ID" value="NC_020813.1"/>
</dbReference>
<evidence type="ECO:0008006" key="4">
    <source>
        <dbReference type="Google" id="ProtNLM"/>
    </source>
</evidence>
<dbReference type="Proteomes" id="UP000012040">
    <property type="component" value="Chromosome"/>
</dbReference>
<protein>
    <recommendedName>
        <fullName evidence="4">Lipoprotein</fullName>
    </recommendedName>
</protein>
<keyword evidence="3" id="KW-1185">Reference proteome</keyword>
<sequence>MITNHLITLFILAFALTFSGCARVAFTTDGSNTGLGVIPIDPDDPQNPPPPPPVTPVSTNACSFDGTWQRCIPDGANSTRETLRVKEDVLEQTIETFIGSNTCEGIPGLLLPTIARAKLNIVSQALTALNIQNVDLINANLDLGCGLGLTSYTSIQFSSDCSQIATSASPGCSPDSRGRLIDGHLFILKPKDSDEDHALNQLTGQVIDTVGTVTQGILGPVAPPVEQITSGLLNLGNGGGNDDDCNNGIIPGVPGVGNLDQVVNGVTQPVGQVVSGAGGIVSGVVGAVGGATNDITKGLTNTLGGLLNKDCNCNN</sequence>